<sequence>MKPDSCTAKPGLYGPRRMKVMPRELDSRVCRVLRLVRGSIPDCTARRASLHGRENAVPKVDINMH</sequence>
<dbReference type="RefSeq" id="WP_146218783.1">
    <property type="nucleotide sequence ID" value="NZ_QJKB01000001.1"/>
</dbReference>
<gene>
    <name evidence="1" type="ORF">DFR42_101830</name>
</gene>
<name>A0A318JIT8_9BURK</name>
<evidence type="ECO:0000313" key="1">
    <source>
        <dbReference type="EMBL" id="PXX47253.1"/>
    </source>
</evidence>
<dbReference type="Proteomes" id="UP000247792">
    <property type="component" value="Unassembled WGS sequence"/>
</dbReference>
<dbReference type="EMBL" id="QJKB01000001">
    <property type="protein sequence ID" value="PXX47253.1"/>
    <property type="molecule type" value="Genomic_DNA"/>
</dbReference>
<organism evidence="1 2">
    <name type="scientific">Undibacterium pigrum</name>
    <dbReference type="NCBI Taxonomy" id="401470"/>
    <lineage>
        <taxon>Bacteria</taxon>
        <taxon>Pseudomonadati</taxon>
        <taxon>Pseudomonadota</taxon>
        <taxon>Betaproteobacteria</taxon>
        <taxon>Burkholderiales</taxon>
        <taxon>Oxalobacteraceae</taxon>
        <taxon>Undibacterium</taxon>
    </lineage>
</organism>
<comment type="caution">
    <text evidence="1">The sequence shown here is derived from an EMBL/GenBank/DDBJ whole genome shotgun (WGS) entry which is preliminary data.</text>
</comment>
<reference evidence="1 2" key="1">
    <citation type="submission" date="2018-05" db="EMBL/GenBank/DDBJ databases">
        <title>Genomic Encyclopedia of Type Strains, Phase IV (KMG-IV): sequencing the most valuable type-strain genomes for metagenomic binning, comparative biology and taxonomic classification.</title>
        <authorList>
            <person name="Goeker M."/>
        </authorList>
    </citation>
    <scope>NUCLEOTIDE SEQUENCE [LARGE SCALE GENOMIC DNA]</scope>
    <source>
        <strain evidence="1 2">DSM 19792</strain>
    </source>
</reference>
<evidence type="ECO:0000313" key="2">
    <source>
        <dbReference type="Proteomes" id="UP000247792"/>
    </source>
</evidence>
<protein>
    <submittedName>
        <fullName evidence="1">Uncharacterized protein</fullName>
    </submittedName>
</protein>
<dbReference type="AlphaFoldDB" id="A0A318JIT8"/>
<accession>A0A318JIT8</accession>
<proteinExistence type="predicted"/>
<keyword evidence="2" id="KW-1185">Reference proteome</keyword>